<organism evidence="2 3">
    <name type="scientific">Paenibacillus yanchengensis</name>
    <dbReference type="NCBI Taxonomy" id="2035833"/>
    <lineage>
        <taxon>Bacteria</taxon>
        <taxon>Bacillati</taxon>
        <taxon>Bacillota</taxon>
        <taxon>Bacilli</taxon>
        <taxon>Bacillales</taxon>
        <taxon>Paenibacillaceae</taxon>
        <taxon>Paenibacillus</taxon>
    </lineage>
</organism>
<dbReference type="EMBL" id="JBHUHO010000050">
    <property type="protein sequence ID" value="MFD2118151.1"/>
    <property type="molecule type" value="Genomic_DNA"/>
</dbReference>
<sequence length="163" mass="18960">METVIQLSSATLAIVTITTAILKLVSISKITRIEKTLLTDYKKTSTTFMEAFMIVFLFSLAATSIYIFANSNAKVESAIAFFLVMIFFSSLFLWMVYQLIILFRIKKVRYFIEEDQVKYYIHKSISESEIIISPEISFSNESDHILIRKRDYLHDKTIKKEII</sequence>
<evidence type="ECO:0000313" key="2">
    <source>
        <dbReference type="EMBL" id="MFD2118151.1"/>
    </source>
</evidence>
<reference evidence="3" key="1">
    <citation type="journal article" date="2019" name="Int. J. Syst. Evol. Microbiol.">
        <title>The Global Catalogue of Microorganisms (GCM) 10K type strain sequencing project: providing services to taxonomists for standard genome sequencing and annotation.</title>
        <authorList>
            <consortium name="The Broad Institute Genomics Platform"/>
            <consortium name="The Broad Institute Genome Sequencing Center for Infectious Disease"/>
            <person name="Wu L."/>
            <person name="Ma J."/>
        </authorList>
    </citation>
    <scope>NUCLEOTIDE SEQUENCE [LARGE SCALE GENOMIC DNA]</scope>
    <source>
        <strain evidence="3">GH52</strain>
    </source>
</reference>
<proteinExistence type="predicted"/>
<keyword evidence="1" id="KW-0472">Membrane</keyword>
<feature type="transmembrane region" description="Helical" evidence="1">
    <location>
        <begin position="6"/>
        <end position="26"/>
    </location>
</feature>
<feature type="transmembrane region" description="Helical" evidence="1">
    <location>
        <begin position="47"/>
        <end position="67"/>
    </location>
</feature>
<accession>A0ABW4YR50</accession>
<name>A0ABW4YR50_9BACL</name>
<feature type="transmembrane region" description="Helical" evidence="1">
    <location>
        <begin position="79"/>
        <end position="103"/>
    </location>
</feature>
<keyword evidence="1" id="KW-1133">Transmembrane helix</keyword>
<protein>
    <submittedName>
        <fullName evidence="2">Uncharacterized protein</fullName>
    </submittedName>
</protein>
<evidence type="ECO:0000256" key="1">
    <source>
        <dbReference type="SAM" id="Phobius"/>
    </source>
</evidence>
<keyword evidence="1" id="KW-0812">Transmembrane</keyword>
<keyword evidence="3" id="KW-1185">Reference proteome</keyword>
<dbReference type="Proteomes" id="UP001597362">
    <property type="component" value="Unassembled WGS sequence"/>
</dbReference>
<dbReference type="RefSeq" id="WP_377775795.1">
    <property type="nucleotide sequence ID" value="NZ_JBHUHO010000050.1"/>
</dbReference>
<gene>
    <name evidence="2" type="ORF">ACFSJH_20850</name>
</gene>
<evidence type="ECO:0000313" key="3">
    <source>
        <dbReference type="Proteomes" id="UP001597362"/>
    </source>
</evidence>
<comment type="caution">
    <text evidence="2">The sequence shown here is derived from an EMBL/GenBank/DDBJ whole genome shotgun (WGS) entry which is preliminary data.</text>
</comment>